<proteinExistence type="predicted"/>
<evidence type="ECO:0000256" key="1">
    <source>
        <dbReference type="SAM" id="SignalP"/>
    </source>
</evidence>
<evidence type="ECO:0000313" key="3">
    <source>
        <dbReference type="Proteomes" id="UP000002358"/>
    </source>
</evidence>
<evidence type="ECO:0000313" key="2">
    <source>
        <dbReference type="EnsemblMetazoa" id="XP_016836899"/>
    </source>
</evidence>
<accession>A0A7M7IPP5</accession>
<reference evidence="2" key="1">
    <citation type="submission" date="2021-01" db="UniProtKB">
        <authorList>
            <consortium name="EnsemblMetazoa"/>
        </authorList>
    </citation>
    <scope>IDENTIFICATION</scope>
</reference>
<feature type="chain" id="PRO_5036401496" description="Tachykinin" evidence="1">
    <location>
        <begin position="26"/>
        <end position="345"/>
    </location>
</feature>
<gene>
    <name evidence="2" type="primary">100123761</name>
</gene>
<dbReference type="InParanoid" id="A0A7M7IPP5"/>
<name>A0A7M7IPP5_NASVI</name>
<evidence type="ECO:0008006" key="4">
    <source>
        <dbReference type="Google" id="ProtNLM"/>
    </source>
</evidence>
<dbReference type="EnsemblMetazoa" id="XM_016981410">
    <property type="protein sequence ID" value="XP_016836899"/>
    <property type="gene ID" value="LOC100123761"/>
</dbReference>
<dbReference type="KEGG" id="nvi:100123761"/>
<dbReference type="EnsemblMetazoa" id="XM_008204769">
    <property type="protein sequence ID" value="XP_008202991"/>
    <property type="gene ID" value="LOC100123761"/>
</dbReference>
<feature type="signal peptide" evidence="1">
    <location>
        <begin position="1"/>
        <end position="25"/>
    </location>
</feature>
<protein>
    <recommendedName>
        <fullName evidence="4">Tachykinin</fullName>
    </recommendedName>
</protein>
<organism evidence="2 3">
    <name type="scientific">Nasonia vitripennis</name>
    <name type="common">Parasitic wasp</name>
    <dbReference type="NCBI Taxonomy" id="7425"/>
    <lineage>
        <taxon>Eukaryota</taxon>
        <taxon>Metazoa</taxon>
        <taxon>Ecdysozoa</taxon>
        <taxon>Arthropoda</taxon>
        <taxon>Hexapoda</taxon>
        <taxon>Insecta</taxon>
        <taxon>Pterygota</taxon>
        <taxon>Neoptera</taxon>
        <taxon>Endopterygota</taxon>
        <taxon>Hymenoptera</taxon>
        <taxon>Apocrita</taxon>
        <taxon>Proctotrupomorpha</taxon>
        <taxon>Chalcidoidea</taxon>
        <taxon>Pteromalidae</taxon>
        <taxon>Pteromalinae</taxon>
        <taxon>Nasonia</taxon>
    </lineage>
</organism>
<dbReference type="OrthoDB" id="5919137at2759"/>
<dbReference type="Proteomes" id="UP000002358">
    <property type="component" value="Chromosome 1"/>
</dbReference>
<keyword evidence="1" id="KW-0732">Signal</keyword>
<dbReference type="AlphaFoldDB" id="A0A7M7IPP5"/>
<sequence length="345" mass="39276">MTSPAAARLRATTMLLTLLTLGVSAQHSMTTTIRGQTDRDSEIILETKAPQQLPPQLAYVREPEELDGYQASQALDSTKHLREPSSSYLERLLLTEELDKRASMRGFQGMRGKKSVDPTSSFLAGYSSPEELQQYYEAYEHEKRAPMGFQGMRGKKSSADLEEDAYYKRAPMGFQGMRGKKSAIEEVLEELEKRAMMGGFQGMRGKKSPEPSVWNKRAPMGFQGMRGRKSSFLDELDELEKRALLGFHGMRGKKNGVAELAYEPADMDGYVEKRPMMMGFHGMRGKRSASFYGVGERYEKRSPYRFFGTRGKKNPRWEMRGKFVGVRGKKWSLAPRMPYDELLRH</sequence>
<keyword evidence="3" id="KW-1185">Reference proteome</keyword>